<accession>A0A9N8E400</accession>
<keyword evidence="2" id="KW-1185">Reference proteome</keyword>
<evidence type="ECO:0000313" key="1">
    <source>
        <dbReference type="EMBL" id="CAB9511745.1"/>
    </source>
</evidence>
<dbReference type="EMBL" id="CAICTM010000500">
    <property type="protein sequence ID" value="CAB9511745.1"/>
    <property type="molecule type" value="Genomic_DNA"/>
</dbReference>
<proteinExistence type="predicted"/>
<protein>
    <submittedName>
        <fullName evidence="1">Uncharacterized protein</fullName>
    </submittedName>
</protein>
<evidence type="ECO:0000313" key="2">
    <source>
        <dbReference type="Proteomes" id="UP001153069"/>
    </source>
</evidence>
<reference evidence="1" key="1">
    <citation type="submission" date="2020-06" db="EMBL/GenBank/DDBJ databases">
        <authorList>
            <consortium name="Plant Systems Biology data submission"/>
        </authorList>
    </citation>
    <scope>NUCLEOTIDE SEQUENCE</scope>
    <source>
        <strain evidence="1">D6</strain>
    </source>
</reference>
<dbReference type="Proteomes" id="UP001153069">
    <property type="component" value="Unassembled WGS sequence"/>
</dbReference>
<comment type="caution">
    <text evidence="1">The sequence shown here is derived from an EMBL/GenBank/DDBJ whole genome shotgun (WGS) entry which is preliminary data.</text>
</comment>
<organism evidence="1 2">
    <name type="scientific">Seminavis robusta</name>
    <dbReference type="NCBI Taxonomy" id="568900"/>
    <lineage>
        <taxon>Eukaryota</taxon>
        <taxon>Sar</taxon>
        <taxon>Stramenopiles</taxon>
        <taxon>Ochrophyta</taxon>
        <taxon>Bacillariophyta</taxon>
        <taxon>Bacillariophyceae</taxon>
        <taxon>Bacillariophycidae</taxon>
        <taxon>Naviculales</taxon>
        <taxon>Naviculaceae</taxon>
        <taxon>Seminavis</taxon>
    </lineage>
</organism>
<sequence length="109" mass="11425">MAPTDTNTPSSACSSARSLLATHASGSAAPTPLLNLMPDILSVPTPPTSTMTEEAPQPGQQHLQSLQTILGQVLDLLDDEMDLFSDDETDAPLPLVSSFQLNAPNSLPQ</sequence>
<name>A0A9N8E400_9STRA</name>
<gene>
    <name evidence="1" type="ORF">SEMRO_501_G155390.1</name>
</gene>
<dbReference type="AlphaFoldDB" id="A0A9N8E400"/>